<evidence type="ECO:0000313" key="3">
    <source>
        <dbReference type="Proteomes" id="UP000601435"/>
    </source>
</evidence>
<feature type="region of interest" description="Disordered" evidence="1">
    <location>
        <begin position="319"/>
        <end position="340"/>
    </location>
</feature>
<keyword evidence="3" id="KW-1185">Reference proteome</keyword>
<organism evidence="2 3">
    <name type="scientific">Symbiodinium necroappetens</name>
    <dbReference type="NCBI Taxonomy" id="1628268"/>
    <lineage>
        <taxon>Eukaryota</taxon>
        <taxon>Sar</taxon>
        <taxon>Alveolata</taxon>
        <taxon>Dinophyceae</taxon>
        <taxon>Suessiales</taxon>
        <taxon>Symbiodiniaceae</taxon>
        <taxon>Symbiodinium</taxon>
    </lineage>
</organism>
<accession>A0A812K0V0</accession>
<sequence length="1202" mass="132339">DVVYVDYGERPIVVHTRVVLAPVDEGNHLYMILTPDLDIYAEILHDSNPDFTRFLGPGPRGGIPRGVSARNVYGFSPMTAAQLGAYIQQGREEARAERVRLGLDGGHAAPAAPALRADEAGNRFWVLAEMVEGRRIGERVDPTDDAPSVGDWGLMNLDVGGGITRPCLIHRLSAEDLGSFCDERIRLARLSEAVDGDVTATIAESCYGQHLAWAQQSRIPEGSRAIYEDETLARIMDIAISYDSLNVCNLACFELLVRRRQLIAEAHSHNPSAPSYEGADYWLGTLHRPGGAVVVPKLTEHVSRKLQADSQFLKERRKLEEAKKQAKGDGPKGRGRGRGDGASDKFFMSLRVEMEEDVTFFLCLFYSDERINKAISALNSLFFGGGLGRARSTGSAGVCGNEAQASARELVIQQVKRLGPPPPDASGPGAICALRAASSSYVEPEPGTGEVVPMVLDRLSLPSGKVAGVDLASALEGHTRKMVMNFEDYLLQDATDMGDMCESAGSVKPYNDPVLRRHREYISFLGLLFKCGTLTFTQHCKGRVGAFCVSKKPKVIDGQVVERQRLVLDCRQVNLLFKPPPLTELGSLSALAELHLRDDQTLYVGGADIKDCFYACNFPTGMQDYFCLATDISFEEVAMISGGQFDTSQGVGRMWSPCISVLPMGFNWSFFLVQCLHEQSVCKTLGIGIIDGKNGEIKPTSRLSPSEQRECLVFAGIVPLLVGDMRPLRTSGDGRKGLDPFEDLATAGSLGPPDPLDCYVPNDGFPEVPAKLMHATCWRTVKMGRWGDTSEHITLKEARALCIAVRRLSRTTRNRSKRHLVIVDSLALAFSVTKGAKSVRVLSEAVLKSPFQRQRKPDPPPGSERAVKTLLPGERGVKRARQLSPSASTTPRLKKTRRQVNRIPIKDEKGAGKLAQEGGLTILERRSVSGEIEGQYTQHYEKFKAFCKENGGSWPPQLVDVDALLADYLDTLFLQGKSASEGEKAVAALEFLHIGAKNKAPRSRRALKGWRKEVPPGSRLPLPKLAMYGIAMLLYYRGRRLMALKVEPVYQTYSIVIRDLEDGRPDKIGVYDNSLPLDNPETSWIGPHLHQRASSMKKKTDFLYDFSMEEFRKSFGDAASKLGLGVVHPYQLRHGGAAEDLNSRFRDHNAVKSRGRWKTDQSVRRYTKIGKIQQLLSKLGPDQLSFCKRSAALLPKVFSGKA</sequence>
<reference evidence="2" key="1">
    <citation type="submission" date="2021-02" db="EMBL/GenBank/DDBJ databases">
        <authorList>
            <person name="Dougan E. K."/>
            <person name="Rhodes N."/>
            <person name="Thang M."/>
            <person name="Chan C."/>
        </authorList>
    </citation>
    <scope>NUCLEOTIDE SEQUENCE</scope>
</reference>
<dbReference type="EMBL" id="CAJNJA010006953">
    <property type="protein sequence ID" value="CAE7218022.1"/>
    <property type="molecule type" value="Genomic_DNA"/>
</dbReference>
<name>A0A812K0V0_9DINO</name>
<protein>
    <submittedName>
        <fullName evidence="2">Uncharacterized protein</fullName>
    </submittedName>
</protein>
<proteinExistence type="predicted"/>
<dbReference type="Proteomes" id="UP000601435">
    <property type="component" value="Unassembled WGS sequence"/>
</dbReference>
<evidence type="ECO:0000313" key="2">
    <source>
        <dbReference type="EMBL" id="CAE7218022.1"/>
    </source>
</evidence>
<dbReference type="AlphaFoldDB" id="A0A812K0V0"/>
<evidence type="ECO:0000256" key="1">
    <source>
        <dbReference type="SAM" id="MobiDB-lite"/>
    </source>
</evidence>
<dbReference type="OrthoDB" id="414118at2759"/>
<feature type="non-terminal residue" evidence="2">
    <location>
        <position position="1"/>
    </location>
</feature>
<gene>
    <name evidence="2" type="ORF">SNEC2469_LOCUS2627</name>
</gene>
<feature type="non-terminal residue" evidence="2">
    <location>
        <position position="1202"/>
    </location>
</feature>
<comment type="caution">
    <text evidence="2">The sequence shown here is derived from an EMBL/GenBank/DDBJ whole genome shotgun (WGS) entry which is preliminary data.</text>
</comment>